<organism evidence="6">
    <name type="scientific">Caldithrix abyssi</name>
    <dbReference type="NCBI Taxonomy" id="187145"/>
    <lineage>
        <taxon>Bacteria</taxon>
        <taxon>Pseudomonadati</taxon>
        <taxon>Calditrichota</taxon>
        <taxon>Calditrichia</taxon>
        <taxon>Calditrichales</taxon>
        <taxon>Calditrichaceae</taxon>
        <taxon>Caldithrix</taxon>
    </lineage>
</organism>
<feature type="transmembrane region" description="Helical" evidence="4">
    <location>
        <begin position="367"/>
        <end position="383"/>
    </location>
</feature>
<sequence>MKVFGEKSYRRNFLAFLFHGVFLNIATAFSQLTTIQSSFIYLITGSSLLSGVLFAANRAGTILPQLFLAPIIEKRPYKKIFLLMAVSIRGVSWLAIAVVTYFFAESNPQIVAIVYFAVTLVFFLAGGMGDVTYYDILAKSIPTGARGRLSGAKILFGGALSMAAGYLTKIILSRGNGFAENYALLFLLTSSALFIAFFGFYSLKEPKGKQKTSSQQISYKHRIKNLVRSDRNFMRFVFAEFFLNAGMILFPFYVIYAKEKLSMPLDIIGIFVTIQIVGELVSGPVLGWIGDRYNFKLVMIIVGVASSMAPLMALFLPLLHPYAYAAVFLFVGMTFKGVVTGTANYLMEFAPQDELPTYVAVKNTLQMPTIAFPVIGGLLIPFIGYEALFITVAILSLVGTILTKNLICVRKISGQPPIEY</sequence>
<dbReference type="EMBL" id="DRQG01000023">
    <property type="protein sequence ID" value="HGY54563.1"/>
    <property type="molecule type" value="Genomic_DNA"/>
</dbReference>
<feature type="transmembrane region" description="Helical" evidence="4">
    <location>
        <begin position="389"/>
        <end position="407"/>
    </location>
</feature>
<feature type="transmembrane region" description="Helical" evidence="4">
    <location>
        <begin position="267"/>
        <end position="290"/>
    </location>
</feature>
<feature type="transmembrane region" description="Helical" evidence="4">
    <location>
        <begin position="322"/>
        <end position="346"/>
    </location>
</feature>
<feature type="transmembrane region" description="Helical" evidence="4">
    <location>
        <begin position="154"/>
        <end position="172"/>
    </location>
</feature>
<feature type="transmembrane region" description="Helical" evidence="4">
    <location>
        <begin position="38"/>
        <end position="59"/>
    </location>
</feature>
<feature type="domain" description="Major facilitator superfamily (MFS) profile" evidence="5">
    <location>
        <begin position="185"/>
        <end position="420"/>
    </location>
</feature>
<keyword evidence="3 4" id="KW-0472">Membrane</keyword>
<dbReference type="InterPro" id="IPR011701">
    <property type="entry name" value="MFS"/>
</dbReference>
<dbReference type="AlphaFoldDB" id="A0A7V4TYN0"/>
<accession>A0A7V4TYN0</accession>
<proteinExistence type="predicted"/>
<comment type="caution">
    <text evidence="6">The sequence shown here is derived from an EMBL/GenBank/DDBJ whole genome shotgun (WGS) entry which is preliminary data.</text>
</comment>
<keyword evidence="1 4" id="KW-0812">Transmembrane</keyword>
<reference evidence="6" key="1">
    <citation type="journal article" date="2020" name="mSystems">
        <title>Genome- and Community-Level Interaction Insights into Carbon Utilization and Element Cycling Functions of Hydrothermarchaeota in Hydrothermal Sediment.</title>
        <authorList>
            <person name="Zhou Z."/>
            <person name="Liu Y."/>
            <person name="Xu W."/>
            <person name="Pan J."/>
            <person name="Luo Z.H."/>
            <person name="Li M."/>
        </authorList>
    </citation>
    <scope>NUCLEOTIDE SEQUENCE [LARGE SCALE GENOMIC DNA]</scope>
    <source>
        <strain evidence="6">HyVt-577</strain>
    </source>
</reference>
<name>A0A7V4TYN0_CALAY</name>
<dbReference type="Pfam" id="PF07690">
    <property type="entry name" value="MFS_1"/>
    <property type="match status" value="1"/>
</dbReference>
<evidence type="ECO:0000256" key="4">
    <source>
        <dbReference type="SAM" id="Phobius"/>
    </source>
</evidence>
<feature type="transmembrane region" description="Helical" evidence="4">
    <location>
        <begin position="110"/>
        <end position="133"/>
    </location>
</feature>
<feature type="transmembrane region" description="Helical" evidence="4">
    <location>
        <begin position="297"/>
        <end position="316"/>
    </location>
</feature>
<feature type="transmembrane region" description="Helical" evidence="4">
    <location>
        <begin position="233"/>
        <end position="255"/>
    </location>
</feature>
<protein>
    <submittedName>
        <fullName evidence="6">MFS transporter</fullName>
    </submittedName>
</protein>
<feature type="transmembrane region" description="Helical" evidence="4">
    <location>
        <begin position="184"/>
        <end position="203"/>
    </location>
</feature>
<evidence type="ECO:0000259" key="5">
    <source>
        <dbReference type="PROSITE" id="PS50850"/>
    </source>
</evidence>
<dbReference type="SUPFAM" id="SSF103473">
    <property type="entry name" value="MFS general substrate transporter"/>
    <property type="match status" value="1"/>
</dbReference>
<dbReference type="GO" id="GO:0022857">
    <property type="term" value="F:transmembrane transporter activity"/>
    <property type="evidence" value="ECO:0007669"/>
    <property type="project" value="InterPro"/>
</dbReference>
<evidence type="ECO:0000256" key="3">
    <source>
        <dbReference type="ARBA" id="ARBA00023136"/>
    </source>
</evidence>
<dbReference type="PANTHER" id="PTHR23526">
    <property type="entry name" value="INTEGRAL MEMBRANE TRANSPORT PROTEIN-RELATED"/>
    <property type="match status" value="1"/>
</dbReference>
<dbReference type="InterPro" id="IPR052528">
    <property type="entry name" value="Sugar_transport-like"/>
</dbReference>
<dbReference type="InterPro" id="IPR020846">
    <property type="entry name" value="MFS_dom"/>
</dbReference>
<evidence type="ECO:0000256" key="2">
    <source>
        <dbReference type="ARBA" id="ARBA00022989"/>
    </source>
</evidence>
<dbReference type="PANTHER" id="PTHR23526:SF1">
    <property type="entry name" value="MAJOR FACILITATOR SUPERFAMILY MFS_1"/>
    <property type="match status" value="1"/>
</dbReference>
<dbReference type="Proteomes" id="UP000885779">
    <property type="component" value="Unassembled WGS sequence"/>
</dbReference>
<evidence type="ECO:0000313" key="6">
    <source>
        <dbReference type="EMBL" id="HGY54563.1"/>
    </source>
</evidence>
<gene>
    <name evidence="6" type="ORF">ENK44_02565</name>
</gene>
<dbReference type="Gene3D" id="1.20.1250.20">
    <property type="entry name" value="MFS general substrate transporter like domains"/>
    <property type="match status" value="2"/>
</dbReference>
<dbReference type="PROSITE" id="PS50850">
    <property type="entry name" value="MFS"/>
    <property type="match status" value="1"/>
</dbReference>
<dbReference type="InterPro" id="IPR036259">
    <property type="entry name" value="MFS_trans_sf"/>
</dbReference>
<feature type="transmembrane region" description="Helical" evidence="4">
    <location>
        <begin position="80"/>
        <end position="104"/>
    </location>
</feature>
<keyword evidence="2 4" id="KW-1133">Transmembrane helix</keyword>
<evidence type="ECO:0000256" key="1">
    <source>
        <dbReference type="ARBA" id="ARBA00022692"/>
    </source>
</evidence>